<accession>U9SQV2</accession>
<dbReference type="EMBL" id="KI300484">
    <property type="protein sequence ID" value="ERZ96412.1"/>
    <property type="molecule type" value="Genomic_DNA"/>
</dbReference>
<proteinExistence type="predicted"/>
<evidence type="ECO:0000313" key="2">
    <source>
        <dbReference type="EMBL" id="ERZ96412.1"/>
    </source>
</evidence>
<evidence type="ECO:0008006" key="3">
    <source>
        <dbReference type="Google" id="ProtNLM"/>
    </source>
</evidence>
<protein>
    <recommendedName>
        <fullName evidence="3">RNase H type-1 domain-containing protein</fullName>
    </recommendedName>
</protein>
<reference evidence="2" key="1">
    <citation type="submission" date="2013-07" db="EMBL/GenBank/DDBJ databases">
        <title>The genome of an arbuscular mycorrhizal fungus provides insights into the evolution of the oldest plant symbiosis.</title>
        <authorList>
            <consortium name="DOE Joint Genome Institute"/>
            <person name="Tisserant E."/>
            <person name="Malbreil M."/>
            <person name="Kuo A."/>
            <person name="Kohler A."/>
            <person name="Symeonidi A."/>
            <person name="Balestrini R."/>
            <person name="Charron P."/>
            <person name="Duensing N."/>
            <person name="Frei-dit-Frey N."/>
            <person name="Gianinazzi-Pearson V."/>
            <person name="Gilbert B."/>
            <person name="Handa Y."/>
            <person name="Hijri M."/>
            <person name="Kaul R."/>
            <person name="Kawaguchi M."/>
            <person name="Krajinski F."/>
            <person name="Lammers P."/>
            <person name="Lapierre D."/>
            <person name="Masclaux F.G."/>
            <person name="Murat C."/>
            <person name="Morin E."/>
            <person name="Ndikumana S."/>
            <person name="Pagni M."/>
            <person name="Petitpierre D."/>
            <person name="Requena N."/>
            <person name="Rosikiewicz P."/>
            <person name="Riley R."/>
            <person name="Saito K."/>
            <person name="San Clemente H."/>
            <person name="Shapiro H."/>
            <person name="van Tuinen D."/>
            <person name="Becard G."/>
            <person name="Bonfante P."/>
            <person name="Paszkowski U."/>
            <person name="Shachar-Hill Y."/>
            <person name="Young J.P."/>
            <person name="Sanders I.R."/>
            <person name="Henrissat B."/>
            <person name="Rensing S.A."/>
            <person name="Grigoriev I.V."/>
            <person name="Corradi N."/>
            <person name="Roux C."/>
            <person name="Martin F."/>
        </authorList>
    </citation>
    <scope>NUCLEOTIDE SEQUENCE</scope>
    <source>
        <strain evidence="2">DAOM 197198</strain>
    </source>
</reference>
<dbReference type="Gene3D" id="3.30.420.10">
    <property type="entry name" value="Ribonuclease H-like superfamily/Ribonuclease H"/>
    <property type="match status" value="1"/>
</dbReference>
<evidence type="ECO:0000256" key="1">
    <source>
        <dbReference type="SAM" id="MobiDB-lite"/>
    </source>
</evidence>
<dbReference type="GO" id="GO:0003676">
    <property type="term" value="F:nucleic acid binding"/>
    <property type="evidence" value="ECO:0007669"/>
    <property type="project" value="InterPro"/>
</dbReference>
<gene>
    <name evidence="2" type="ORF">GLOINDRAFT_12659</name>
</gene>
<dbReference type="AlphaFoldDB" id="U9SQV2"/>
<dbReference type="InterPro" id="IPR012337">
    <property type="entry name" value="RNaseH-like_sf"/>
</dbReference>
<dbReference type="InterPro" id="IPR036397">
    <property type="entry name" value="RNaseH_sf"/>
</dbReference>
<organism evidence="2">
    <name type="scientific">Rhizophagus irregularis (strain DAOM 181602 / DAOM 197198 / MUCL 43194)</name>
    <name type="common">Arbuscular mycorrhizal fungus</name>
    <name type="synonym">Glomus intraradices</name>
    <dbReference type="NCBI Taxonomy" id="747089"/>
    <lineage>
        <taxon>Eukaryota</taxon>
        <taxon>Fungi</taxon>
        <taxon>Fungi incertae sedis</taxon>
        <taxon>Mucoromycota</taxon>
        <taxon>Glomeromycotina</taxon>
        <taxon>Glomeromycetes</taxon>
        <taxon>Glomerales</taxon>
        <taxon>Glomeraceae</taxon>
        <taxon>Rhizophagus</taxon>
    </lineage>
</organism>
<feature type="region of interest" description="Disordered" evidence="1">
    <location>
        <begin position="115"/>
        <end position="138"/>
    </location>
</feature>
<dbReference type="SUPFAM" id="SSF53098">
    <property type="entry name" value="Ribonuclease H-like"/>
    <property type="match status" value="1"/>
</dbReference>
<name>U9SQV2_RHIID</name>
<dbReference type="VEuPathDB" id="FungiDB:RhiirFUN_016601"/>
<dbReference type="HOGENOM" id="CLU_106395_0_0_1"/>
<sequence>MKLSPISASGSKNHESLTNDFINYEIPDKFSFNNRQVNGDNGSCQIISEPDHTFLKSNDFENKYLEISNYILIESKQGRIPRWYTFLKDKITLQSLQSNTGRLNIDLGHNLIQNSRVQRPRPPPVQSDHITHKGKASGLQPGPTLLQTLYIKLLTSTHFANTAPVMYLEHWIPVLLNSSSSTKAEIMAILTALMVYTPAATVIIHTDLQAAIDGYNKSSTEYLTTTL</sequence>